<name>A0A2P5EHZ7_TREOI</name>
<accession>A0A2P5EHZ7</accession>
<evidence type="ECO:0000313" key="3">
    <source>
        <dbReference type="EMBL" id="PON85182.1"/>
    </source>
</evidence>
<feature type="signal peptide" evidence="2">
    <location>
        <begin position="1"/>
        <end position="18"/>
    </location>
</feature>
<keyword evidence="4" id="KW-1185">Reference proteome</keyword>
<dbReference type="EMBL" id="JXTC01000151">
    <property type="protein sequence ID" value="PON85182.1"/>
    <property type="molecule type" value="Genomic_DNA"/>
</dbReference>
<proteinExistence type="predicted"/>
<keyword evidence="2" id="KW-0732">Signal</keyword>
<feature type="region of interest" description="Disordered" evidence="1">
    <location>
        <begin position="235"/>
        <end position="256"/>
    </location>
</feature>
<organism evidence="3 4">
    <name type="scientific">Trema orientale</name>
    <name type="common">Charcoal tree</name>
    <name type="synonym">Celtis orientalis</name>
    <dbReference type="NCBI Taxonomy" id="63057"/>
    <lineage>
        <taxon>Eukaryota</taxon>
        <taxon>Viridiplantae</taxon>
        <taxon>Streptophyta</taxon>
        <taxon>Embryophyta</taxon>
        <taxon>Tracheophyta</taxon>
        <taxon>Spermatophyta</taxon>
        <taxon>Magnoliopsida</taxon>
        <taxon>eudicotyledons</taxon>
        <taxon>Gunneridae</taxon>
        <taxon>Pentapetalae</taxon>
        <taxon>rosids</taxon>
        <taxon>fabids</taxon>
        <taxon>Rosales</taxon>
        <taxon>Cannabaceae</taxon>
        <taxon>Trema</taxon>
    </lineage>
</organism>
<dbReference type="OrthoDB" id="10507675at2759"/>
<evidence type="ECO:0000256" key="1">
    <source>
        <dbReference type="SAM" id="MobiDB-lite"/>
    </source>
</evidence>
<evidence type="ECO:0000256" key="2">
    <source>
        <dbReference type="SAM" id="SignalP"/>
    </source>
</evidence>
<dbReference type="Proteomes" id="UP000237000">
    <property type="component" value="Unassembled WGS sequence"/>
</dbReference>
<reference evidence="4" key="1">
    <citation type="submission" date="2016-06" db="EMBL/GenBank/DDBJ databases">
        <title>Parallel loss of symbiosis genes in relatives of nitrogen-fixing non-legume Parasponia.</title>
        <authorList>
            <person name="Van Velzen R."/>
            <person name="Holmer R."/>
            <person name="Bu F."/>
            <person name="Rutten L."/>
            <person name="Van Zeijl A."/>
            <person name="Liu W."/>
            <person name="Santuari L."/>
            <person name="Cao Q."/>
            <person name="Sharma T."/>
            <person name="Shen D."/>
            <person name="Roswanjaya Y."/>
            <person name="Wardhani T."/>
            <person name="Kalhor M.S."/>
            <person name="Jansen J."/>
            <person name="Van den Hoogen J."/>
            <person name="Gungor B."/>
            <person name="Hartog M."/>
            <person name="Hontelez J."/>
            <person name="Verver J."/>
            <person name="Yang W.-C."/>
            <person name="Schijlen E."/>
            <person name="Repin R."/>
            <person name="Schilthuizen M."/>
            <person name="Schranz E."/>
            <person name="Heidstra R."/>
            <person name="Miyata K."/>
            <person name="Fedorova E."/>
            <person name="Kohlen W."/>
            <person name="Bisseling T."/>
            <person name="Smit S."/>
            <person name="Geurts R."/>
        </authorList>
    </citation>
    <scope>NUCLEOTIDE SEQUENCE [LARGE SCALE GENOMIC DNA]</scope>
    <source>
        <strain evidence="4">cv. RG33-2</strain>
    </source>
</reference>
<feature type="compositionally biased region" description="Gly residues" evidence="1">
    <location>
        <begin position="75"/>
        <end position="84"/>
    </location>
</feature>
<gene>
    <name evidence="3" type="ORF">TorRG33x02_190260</name>
</gene>
<comment type="caution">
    <text evidence="3">The sequence shown here is derived from an EMBL/GenBank/DDBJ whole genome shotgun (WGS) entry which is preliminary data.</text>
</comment>
<dbReference type="InParanoid" id="A0A2P5EHZ7"/>
<dbReference type="AlphaFoldDB" id="A0A2P5EHZ7"/>
<feature type="region of interest" description="Disordered" evidence="1">
    <location>
        <begin position="61"/>
        <end position="86"/>
    </location>
</feature>
<evidence type="ECO:0000313" key="4">
    <source>
        <dbReference type="Proteomes" id="UP000237000"/>
    </source>
</evidence>
<protein>
    <submittedName>
        <fullName evidence="3">Uncharacterized protein</fullName>
    </submittedName>
</protein>
<feature type="compositionally biased region" description="Basic and acidic residues" evidence="1">
    <location>
        <begin position="241"/>
        <end position="250"/>
    </location>
</feature>
<feature type="chain" id="PRO_5015195277" evidence="2">
    <location>
        <begin position="19"/>
        <end position="277"/>
    </location>
</feature>
<sequence length="277" mass="31633">TRDRLLLLLDLDLGLGQGSQTGRDGDRNAVVYIHVLAIHRSFPLPPLGRVVGLRVGRGGGDLQSPVDGHGDGRDGPGPGGGDYGRLGVLQEPPDGLAVGLVAELPGKLEDPGRASRGHSDPPAAALDFPVPVLRRCPLRRRRRHLKRHWHDLQRLRRLFLQFHHRFVKRRRSVTFFVVSLLFFLLSGVDSQVNCSSFLLFLGFVSLSHRHFSRRRKKTQKDFEVKCEENRISFPGKRREKAKSERKKENRTICPHSRRRKKYQSPSAYIYLYREILY</sequence>
<feature type="non-terminal residue" evidence="3">
    <location>
        <position position="1"/>
    </location>
</feature>